<dbReference type="GO" id="GO:0005737">
    <property type="term" value="C:cytoplasm"/>
    <property type="evidence" value="ECO:0007669"/>
    <property type="project" value="UniProtKB-SubCell"/>
</dbReference>
<accession>A0A538T3K1</accession>
<organism evidence="5 6">
    <name type="scientific">Eiseniibacteriota bacterium</name>
    <dbReference type="NCBI Taxonomy" id="2212470"/>
    <lineage>
        <taxon>Bacteria</taxon>
        <taxon>Candidatus Eiseniibacteriota</taxon>
    </lineage>
</organism>
<dbReference type="NCBIfam" id="TIGR01003">
    <property type="entry name" value="PTS_HPr_family"/>
    <property type="match status" value="1"/>
</dbReference>
<reference evidence="5 6" key="1">
    <citation type="journal article" date="2019" name="Nat. Microbiol.">
        <title>Mediterranean grassland soil C-N compound turnover is dependent on rainfall and depth, and is mediated by genomically divergent microorganisms.</title>
        <authorList>
            <person name="Diamond S."/>
            <person name="Andeer P.F."/>
            <person name="Li Z."/>
            <person name="Crits-Christoph A."/>
            <person name="Burstein D."/>
            <person name="Anantharaman K."/>
            <person name="Lane K.R."/>
            <person name="Thomas B.C."/>
            <person name="Pan C."/>
            <person name="Northen T.R."/>
            <person name="Banfield J.F."/>
        </authorList>
    </citation>
    <scope>NUCLEOTIDE SEQUENCE [LARGE SCALE GENOMIC DNA]</scope>
    <source>
        <strain evidence="5">WS_6</strain>
    </source>
</reference>
<dbReference type="PROSITE" id="PS51350">
    <property type="entry name" value="PTS_HPR_DOM"/>
    <property type="match status" value="1"/>
</dbReference>
<dbReference type="EMBL" id="VBOW01000039">
    <property type="protein sequence ID" value="TMQ58209.1"/>
    <property type="molecule type" value="Genomic_DNA"/>
</dbReference>
<evidence type="ECO:0000256" key="2">
    <source>
        <dbReference type="ARBA" id="ARBA00022490"/>
    </source>
</evidence>
<gene>
    <name evidence="5" type="ORF">E6K76_08530</name>
</gene>
<keyword evidence="2" id="KW-0963">Cytoplasm</keyword>
<dbReference type="SUPFAM" id="SSF55594">
    <property type="entry name" value="HPr-like"/>
    <property type="match status" value="1"/>
</dbReference>
<feature type="domain" description="HPr" evidence="4">
    <location>
        <begin position="1"/>
        <end position="88"/>
    </location>
</feature>
<dbReference type="PANTHER" id="PTHR33705:SF2">
    <property type="entry name" value="PHOSPHOCARRIER PROTEIN NPR"/>
    <property type="match status" value="1"/>
</dbReference>
<dbReference type="PANTHER" id="PTHR33705">
    <property type="entry name" value="PHOSPHOCARRIER PROTEIN HPR"/>
    <property type="match status" value="1"/>
</dbReference>
<dbReference type="AlphaFoldDB" id="A0A538T3K1"/>
<dbReference type="Proteomes" id="UP000316852">
    <property type="component" value="Unassembled WGS sequence"/>
</dbReference>
<dbReference type="GO" id="GO:0009401">
    <property type="term" value="P:phosphoenolpyruvate-dependent sugar phosphotransferase system"/>
    <property type="evidence" value="ECO:0007669"/>
    <property type="project" value="UniProtKB-KW"/>
</dbReference>
<name>A0A538T3K1_UNCEI</name>
<keyword evidence="3" id="KW-0598">Phosphotransferase system</keyword>
<comment type="caution">
    <text evidence="5">The sequence shown here is derived from an EMBL/GenBank/DDBJ whole genome shotgun (WGS) entry which is preliminary data.</text>
</comment>
<evidence type="ECO:0000313" key="5">
    <source>
        <dbReference type="EMBL" id="TMQ58209.1"/>
    </source>
</evidence>
<dbReference type="InterPro" id="IPR035895">
    <property type="entry name" value="HPr-like_sf"/>
</dbReference>
<evidence type="ECO:0000259" key="4">
    <source>
        <dbReference type="PROSITE" id="PS51350"/>
    </source>
</evidence>
<dbReference type="CDD" id="cd00367">
    <property type="entry name" value="PTS-HPr_like"/>
    <property type="match status" value="1"/>
</dbReference>
<dbReference type="PRINTS" id="PR00107">
    <property type="entry name" value="PHOSPHOCPHPR"/>
</dbReference>
<dbReference type="InterPro" id="IPR000032">
    <property type="entry name" value="HPr-like"/>
</dbReference>
<dbReference type="InterPro" id="IPR050399">
    <property type="entry name" value="HPr"/>
</dbReference>
<proteinExistence type="predicted"/>
<evidence type="ECO:0000313" key="6">
    <source>
        <dbReference type="Proteomes" id="UP000316852"/>
    </source>
</evidence>
<protein>
    <submittedName>
        <fullName evidence="5">HPr family phosphocarrier protein</fullName>
    </submittedName>
</protein>
<evidence type="ECO:0000256" key="3">
    <source>
        <dbReference type="ARBA" id="ARBA00022683"/>
    </source>
</evidence>
<evidence type="ECO:0000256" key="1">
    <source>
        <dbReference type="ARBA" id="ARBA00004496"/>
    </source>
</evidence>
<sequence>MVEQTVTIQNRLGLHARACSVFVKEAAKFASHIFVIRDGLEVNGKSILGVMMLAAEMGAQLTLRADGKDEREALESLVRVVNNKFGEE</sequence>
<dbReference type="Gene3D" id="3.30.1340.10">
    <property type="entry name" value="HPr-like"/>
    <property type="match status" value="1"/>
</dbReference>
<dbReference type="Pfam" id="PF00381">
    <property type="entry name" value="PTS-HPr"/>
    <property type="match status" value="1"/>
</dbReference>
<comment type="subcellular location">
    <subcellularLocation>
        <location evidence="1">Cytoplasm</location>
    </subcellularLocation>
</comment>